<reference evidence="1" key="1">
    <citation type="submission" date="2020-07" db="EMBL/GenBank/DDBJ databases">
        <title>Huge and variable diversity of episymbiotic CPR bacteria and DPANN archaea in groundwater ecosystems.</title>
        <authorList>
            <person name="He C.Y."/>
            <person name="Keren R."/>
            <person name="Whittaker M."/>
            <person name="Farag I.F."/>
            <person name="Doudna J."/>
            <person name="Cate J.H.D."/>
            <person name="Banfield J.F."/>
        </authorList>
    </citation>
    <scope>NUCLEOTIDE SEQUENCE</scope>
    <source>
        <strain evidence="1">NC_groundwater_1664_Pr3_B-0.1um_52_9</strain>
    </source>
</reference>
<protein>
    <submittedName>
        <fullName evidence="1">Uncharacterized protein</fullName>
    </submittedName>
</protein>
<gene>
    <name evidence="1" type="ORF">HY912_03115</name>
</gene>
<name>A0A9D6V0G6_9BACT</name>
<accession>A0A9D6V0G6</accession>
<evidence type="ECO:0000313" key="1">
    <source>
        <dbReference type="EMBL" id="MBI5248463.1"/>
    </source>
</evidence>
<proteinExistence type="predicted"/>
<sequence length="62" mass="7168">MDLKQMAEWIEAMICAPCKEGYTCDNYECEQAKKIADMLRRMEPFKGKDLHGNEVSGWLVPD</sequence>
<organism evidence="1 2">
    <name type="scientific">Desulfomonile tiedjei</name>
    <dbReference type="NCBI Taxonomy" id="2358"/>
    <lineage>
        <taxon>Bacteria</taxon>
        <taxon>Pseudomonadati</taxon>
        <taxon>Thermodesulfobacteriota</taxon>
        <taxon>Desulfomonilia</taxon>
        <taxon>Desulfomonilales</taxon>
        <taxon>Desulfomonilaceae</taxon>
        <taxon>Desulfomonile</taxon>
    </lineage>
</organism>
<dbReference type="AlphaFoldDB" id="A0A9D6V0G6"/>
<dbReference type="Proteomes" id="UP000807825">
    <property type="component" value="Unassembled WGS sequence"/>
</dbReference>
<dbReference type="EMBL" id="JACRDE010000093">
    <property type="protein sequence ID" value="MBI5248463.1"/>
    <property type="molecule type" value="Genomic_DNA"/>
</dbReference>
<comment type="caution">
    <text evidence="1">The sequence shown here is derived from an EMBL/GenBank/DDBJ whole genome shotgun (WGS) entry which is preliminary data.</text>
</comment>
<evidence type="ECO:0000313" key="2">
    <source>
        <dbReference type="Proteomes" id="UP000807825"/>
    </source>
</evidence>